<name>A0ABD0Q5A1_CIRMR</name>
<dbReference type="Proteomes" id="UP001529510">
    <property type="component" value="Unassembled WGS sequence"/>
</dbReference>
<proteinExistence type="predicted"/>
<protein>
    <submittedName>
        <fullName evidence="1">Uncharacterized protein</fullName>
    </submittedName>
</protein>
<feature type="non-terminal residue" evidence="1">
    <location>
        <position position="1"/>
    </location>
</feature>
<dbReference type="EMBL" id="JAMKFB020000011">
    <property type="protein sequence ID" value="KAL0181463.1"/>
    <property type="molecule type" value="Genomic_DNA"/>
</dbReference>
<gene>
    <name evidence="1" type="ORF">M9458_023869</name>
</gene>
<sequence length="80" mass="8870">SPSVRFYAFPTVSLIPPVIGRIKGTGCSLLLVAPLWKNQTWFPELVQLTAAPLWPILLRRDLLSQAKGMFGIPDQSCEAF</sequence>
<comment type="caution">
    <text evidence="1">The sequence shown here is derived from an EMBL/GenBank/DDBJ whole genome shotgun (WGS) entry which is preliminary data.</text>
</comment>
<organism evidence="1 2">
    <name type="scientific">Cirrhinus mrigala</name>
    <name type="common">Mrigala</name>
    <dbReference type="NCBI Taxonomy" id="683832"/>
    <lineage>
        <taxon>Eukaryota</taxon>
        <taxon>Metazoa</taxon>
        <taxon>Chordata</taxon>
        <taxon>Craniata</taxon>
        <taxon>Vertebrata</taxon>
        <taxon>Euteleostomi</taxon>
        <taxon>Actinopterygii</taxon>
        <taxon>Neopterygii</taxon>
        <taxon>Teleostei</taxon>
        <taxon>Ostariophysi</taxon>
        <taxon>Cypriniformes</taxon>
        <taxon>Cyprinidae</taxon>
        <taxon>Labeoninae</taxon>
        <taxon>Labeonini</taxon>
        <taxon>Cirrhinus</taxon>
    </lineage>
</organism>
<dbReference type="AlphaFoldDB" id="A0ABD0Q5A1"/>
<reference evidence="1 2" key="1">
    <citation type="submission" date="2024-05" db="EMBL/GenBank/DDBJ databases">
        <title>Genome sequencing and assembly of Indian major carp, Cirrhinus mrigala (Hamilton, 1822).</title>
        <authorList>
            <person name="Mohindra V."/>
            <person name="Chowdhury L.M."/>
            <person name="Lal K."/>
            <person name="Jena J.K."/>
        </authorList>
    </citation>
    <scope>NUCLEOTIDE SEQUENCE [LARGE SCALE GENOMIC DNA]</scope>
    <source>
        <strain evidence="1">CM1030</strain>
        <tissue evidence="1">Blood</tissue>
    </source>
</reference>
<keyword evidence="2" id="KW-1185">Reference proteome</keyword>
<accession>A0ABD0Q5A1</accession>
<feature type="non-terminal residue" evidence="1">
    <location>
        <position position="80"/>
    </location>
</feature>
<evidence type="ECO:0000313" key="2">
    <source>
        <dbReference type="Proteomes" id="UP001529510"/>
    </source>
</evidence>
<evidence type="ECO:0000313" key="1">
    <source>
        <dbReference type="EMBL" id="KAL0181463.1"/>
    </source>
</evidence>